<evidence type="ECO:0000256" key="2">
    <source>
        <dbReference type="ARBA" id="ARBA00004496"/>
    </source>
</evidence>
<proteinExistence type="inferred from homology"/>
<dbReference type="RefSeq" id="XP_029227679.1">
    <property type="nucleotide sequence ID" value="XM_029372222.1"/>
</dbReference>
<evidence type="ECO:0000256" key="3">
    <source>
        <dbReference type="ARBA" id="ARBA00009471"/>
    </source>
</evidence>
<dbReference type="GO" id="GO:0007076">
    <property type="term" value="P:mitotic chromosome condensation"/>
    <property type="evidence" value="ECO:0007669"/>
    <property type="project" value="InterPro"/>
</dbReference>
<evidence type="ECO:0000256" key="11">
    <source>
        <dbReference type="SAM" id="MobiDB-lite"/>
    </source>
</evidence>
<feature type="compositionally biased region" description="Basic and acidic residues" evidence="11">
    <location>
        <begin position="883"/>
        <end position="892"/>
    </location>
</feature>
<dbReference type="PANTHER" id="PTHR13108:SF9">
    <property type="entry name" value="CONDENSIN COMPLEX SUBUNIT 2"/>
    <property type="match status" value="1"/>
</dbReference>
<feature type="compositionally biased region" description="Low complexity" evidence="11">
    <location>
        <begin position="175"/>
        <end position="184"/>
    </location>
</feature>
<feature type="region of interest" description="Disordered" evidence="11">
    <location>
        <begin position="333"/>
        <end position="369"/>
    </location>
</feature>
<comment type="subcellular location">
    <subcellularLocation>
        <location evidence="1">Chromosome</location>
    </subcellularLocation>
    <subcellularLocation>
        <location evidence="2">Cytoplasm</location>
    </subcellularLocation>
</comment>
<evidence type="ECO:0000256" key="1">
    <source>
        <dbReference type="ARBA" id="ARBA00004286"/>
    </source>
</evidence>
<protein>
    <recommendedName>
        <fullName evidence="4">Condensin complex subunit 2</fullName>
    </recommendedName>
</protein>
<feature type="compositionally biased region" description="Polar residues" evidence="11">
    <location>
        <begin position="40"/>
        <end position="55"/>
    </location>
</feature>
<dbReference type="GO" id="GO:0000796">
    <property type="term" value="C:condensin complex"/>
    <property type="evidence" value="ECO:0007669"/>
    <property type="project" value="InterPro"/>
</dbReference>
<feature type="region of interest" description="Disordered" evidence="11">
    <location>
        <begin position="381"/>
        <end position="468"/>
    </location>
</feature>
<accession>A0A3R7NBC5</accession>
<keyword evidence="6" id="KW-0963">Cytoplasm</keyword>
<feature type="compositionally biased region" description="Acidic residues" evidence="11">
    <location>
        <begin position="444"/>
        <end position="454"/>
    </location>
</feature>
<feature type="compositionally biased region" description="Basic and acidic residues" evidence="11">
    <location>
        <begin position="1"/>
        <end position="17"/>
    </location>
</feature>
<dbReference type="GO" id="GO:0005737">
    <property type="term" value="C:cytoplasm"/>
    <property type="evidence" value="ECO:0007669"/>
    <property type="project" value="UniProtKB-SubCell"/>
</dbReference>
<organism evidence="12 13">
    <name type="scientific">Trypanosoma conorhini</name>
    <dbReference type="NCBI Taxonomy" id="83891"/>
    <lineage>
        <taxon>Eukaryota</taxon>
        <taxon>Discoba</taxon>
        <taxon>Euglenozoa</taxon>
        <taxon>Kinetoplastea</taxon>
        <taxon>Metakinetoplastina</taxon>
        <taxon>Trypanosomatida</taxon>
        <taxon>Trypanosomatidae</taxon>
        <taxon>Trypanosoma</taxon>
    </lineage>
</organism>
<dbReference type="Pfam" id="PF05786">
    <property type="entry name" value="Cnd2"/>
    <property type="match status" value="2"/>
</dbReference>
<keyword evidence="10" id="KW-0131">Cell cycle</keyword>
<dbReference type="AlphaFoldDB" id="A0A3R7NBC5"/>
<comment type="caution">
    <text evidence="12">The sequence shown here is derived from an EMBL/GenBank/DDBJ whole genome shotgun (WGS) entry which is preliminary data.</text>
</comment>
<dbReference type="PANTHER" id="PTHR13108">
    <property type="entry name" value="CONDENSIN COMPLEX SUBUNIT 2"/>
    <property type="match status" value="1"/>
</dbReference>
<dbReference type="EMBL" id="MKKU01000306">
    <property type="protein sequence ID" value="RNF16040.1"/>
    <property type="molecule type" value="Genomic_DNA"/>
</dbReference>
<feature type="region of interest" description="Disordered" evidence="11">
    <location>
        <begin position="151"/>
        <end position="201"/>
    </location>
</feature>
<evidence type="ECO:0000256" key="4">
    <source>
        <dbReference type="ARBA" id="ARBA00016065"/>
    </source>
</evidence>
<evidence type="ECO:0000256" key="8">
    <source>
        <dbReference type="ARBA" id="ARBA00022776"/>
    </source>
</evidence>
<dbReference type="GeneID" id="40318932"/>
<keyword evidence="5" id="KW-0158">Chromosome</keyword>
<evidence type="ECO:0000256" key="9">
    <source>
        <dbReference type="ARBA" id="ARBA00023067"/>
    </source>
</evidence>
<evidence type="ECO:0000256" key="7">
    <source>
        <dbReference type="ARBA" id="ARBA00022618"/>
    </source>
</evidence>
<evidence type="ECO:0000313" key="12">
    <source>
        <dbReference type="EMBL" id="RNF16040.1"/>
    </source>
</evidence>
<keyword evidence="7" id="KW-0132">Cell division</keyword>
<evidence type="ECO:0000256" key="5">
    <source>
        <dbReference type="ARBA" id="ARBA00022454"/>
    </source>
</evidence>
<dbReference type="OrthoDB" id="362021at2759"/>
<comment type="similarity">
    <text evidence="3">Belongs to the CND2 (condensin subunit 2) family.</text>
</comment>
<keyword evidence="8" id="KW-0498">Mitosis</keyword>
<keyword evidence="9" id="KW-0226">DNA condensation</keyword>
<reference evidence="12 13" key="1">
    <citation type="journal article" date="2018" name="BMC Genomics">
        <title>Genomic comparison of Trypanosoma conorhini and Trypanosoma rangeli to Trypanosoma cruzi strains of high and low virulence.</title>
        <authorList>
            <person name="Bradwell K.R."/>
            <person name="Koparde V.N."/>
            <person name="Matveyev A.V."/>
            <person name="Serrano M.G."/>
            <person name="Alves J.M."/>
            <person name="Parikh H."/>
            <person name="Huang B."/>
            <person name="Lee V."/>
            <person name="Espinosa-Alvarez O."/>
            <person name="Ortiz P.A."/>
            <person name="Costa-Martins A.G."/>
            <person name="Teixeira M.M."/>
            <person name="Buck G.A."/>
        </authorList>
    </citation>
    <scope>NUCLEOTIDE SEQUENCE [LARGE SCALE GENOMIC DNA]</scope>
    <source>
        <strain evidence="12 13">025E</strain>
    </source>
</reference>
<keyword evidence="13" id="KW-1185">Reference proteome</keyword>
<gene>
    <name evidence="12" type="ORF">Tco025E_05321</name>
</gene>
<dbReference type="GO" id="GO:0051301">
    <property type="term" value="P:cell division"/>
    <property type="evidence" value="ECO:0007669"/>
    <property type="project" value="UniProtKB-KW"/>
</dbReference>
<evidence type="ECO:0000256" key="10">
    <source>
        <dbReference type="ARBA" id="ARBA00023306"/>
    </source>
</evidence>
<feature type="region of interest" description="Disordered" evidence="11">
    <location>
        <begin position="1"/>
        <end position="55"/>
    </location>
</feature>
<dbReference type="GO" id="GO:0003682">
    <property type="term" value="F:chromatin binding"/>
    <property type="evidence" value="ECO:0007669"/>
    <property type="project" value="TreeGrafter"/>
</dbReference>
<evidence type="ECO:0000313" key="13">
    <source>
        <dbReference type="Proteomes" id="UP000284403"/>
    </source>
</evidence>
<feature type="region of interest" description="Disordered" evidence="11">
    <location>
        <begin position="874"/>
        <end position="909"/>
    </location>
</feature>
<dbReference type="InterPro" id="IPR022816">
    <property type="entry name" value="Condensin_barren_su2"/>
</dbReference>
<dbReference type="Proteomes" id="UP000284403">
    <property type="component" value="Unassembled WGS sequence"/>
</dbReference>
<name>A0A3R7NBC5_9TRYP</name>
<feature type="region of interest" description="Disordered" evidence="11">
    <location>
        <begin position="722"/>
        <end position="758"/>
    </location>
</feature>
<evidence type="ECO:0000256" key="6">
    <source>
        <dbReference type="ARBA" id="ARBA00022490"/>
    </source>
</evidence>
<sequence length="978" mass="102613">MQGDEGRQRQPLRRGEHAAAAATLPVEPSFIFDEGRGTVPFSQQGTPQPTLSASRQRPRFATAQDLDDALLQAIEGKITRKNAWVSKDASNLLEGITHTVESTLDAATTTDEYSSFAKVATVVEGCSKVWTSRVDSTYQRSNQMLRRLLRNEEGDGDGSDGEATGADGDAGVDGSGSAAAAAAAAERRRKAAQRRTQSARTIALDPSEINLDGKGRVTLVHTGVNAQFRAITEKFDQGNAQGLLLHNTPLGGAGNLILDVDYARETGREYSTRRIRLSGGSRHAKQETEDEEALMRAAATATATATATAEEFDVGLDEPLDLPPFLSVFSTTASAGQSPLSGDNGRGGYRLSGDSGVRAEEEAGRPSMMLPSLLLLPHTTPLEAEGAGGGHSAAIGEPQGPPQESGAAASLFAADHQQQQLPPEYEPDADDGDWGGGTDYGGAFDEDEDEDEDNNTNTGASFGVASGSDANAEALRERVATEARHLVSGVAELNAIDGCLFGENRLALEAEDPTSWFPLAEPPVSALLGSAAHKNSELLRLHKEHRLAQAVALPQGGSTPANKRVKREKTVAFDLPGELAIAAAGGGDAGNSSSSSFLLSGGSGVDSSALKQSTTSGKNMTPLGKELLLGKDPNAILAFTQSVVQRAKAQEAGLLLPEPPVPGKSIPSYLPYPIHVPTFFQPFSTSLLQWNLLRKSASGHTLAIGSAAPSRRVSGVLANKDWDAKRSGDTQSQFGRDDDDDGDDGGGSGGPGAVGAMPVEFFHGGAEADDEFMGAGGFDDYDEDGGVAYRGAEDPLRQVEAQILSSLERSELARASAAATTALSDGRRSGASALAGVDPLTLARVLQPPQTALPSQVDVVRLRQEMWRALEDAMRRSPAAQARPHDGEERRKSAGHKRRRAAEEEAGGAGRPRFSELVLPILPRVPTISATGTLSPAFFFFSILFLANEHGVLLESVPGLDDLVVRGVSPPASPAAAE</sequence>